<gene>
    <name evidence="6" type="ordered locus">Cd36_41110</name>
    <name evidence="7" type="ORF">CD36_41110</name>
</gene>
<dbReference type="GO" id="GO:0005634">
    <property type="term" value="C:nucleus"/>
    <property type="evidence" value="ECO:0007669"/>
    <property type="project" value="UniProtKB-ARBA"/>
</dbReference>
<dbReference type="VEuPathDB" id="FungiDB:CD36_41110"/>
<keyword evidence="2 4" id="KW-0863">Zinc-finger</keyword>
<evidence type="ECO:0000313" key="7">
    <source>
        <dbReference type="EMBL" id="CAX41996.1"/>
    </source>
</evidence>
<dbReference type="PANTHER" id="PTHR13093">
    <property type="entry name" value="ZINC FINGER HIT DOMAIN CONTAINING PROTEIN 1"/>
    <property type="match status" value="1"/>
</dbReference>
<dbReference type="GO" id="GO:0008270">
    <property type="term" value="F:zinc ion binding"/>
    <property type="evidence" value="ECO:0007669"/>
    <property type="project" value="UniProtKB-UniRule"/>
</dbReference>
<dbReference type="CDD" id="cd21437">
    <property type="entry name" value="zf-HIT_ZNHIT1_like"/>
    <property type="match status" value="1"/>
</dbReference>
<keyword evidence="3" id="KW-0862">Zinc</keyword>
<dbReference type="eggNOG" id="ENOG502T0EF">
    <property type="taxonomic scope" value="Eukaryota"/>
</dbReference>
<evidence type="ECO:0000256" key="3">
    <source>
        <dbReference type="ARBA" id="ARBA00022833"/>
    </source>
</evidence>
<evidence type="ECO:0000313" key="6">
    <source>
        <dbReference type="CGD" id="CAL0000159714"/>
    </source>
</evidence>
<evidence type="ECO:0000256" key="4">
    <source>
        <dbReference type="PROSITE-ProRule" id="PRU00453"/>
    </source>
</evidence>
<proteinExistence type="predicted"/>
<dbReference type="PROSITE" id="PS51083">
    <property type="entry name" value="ZF_HIT"/>
    <property type="match status" value="1"/>
</dbReference>
<dbReference type="Proteomes" id="UP000002605">
    <property type="component" value="Chromosome 4"/>
</dbReference>
<dbReference type="InterPro" id="IPR039723">
    <property type="entry name" value="Vps71/ZNHIT1"/>
</dbReference>
<dbReference type="HOGENOM" id="CLU_1224618_0_0_1"/>
<dbReference type="AlphaFoldDB" id="B9WFH7"/>
<evidence type="ECO:0000313" key="8">
    <source>
        <dbReference type="Proteomes" id="UP000002605"/>
    </source>
</evidence>
<protein>
    <submittedName>
        <fullName evidence="7">Vacuolar protein sorting-associated protein, putative</fullName>
    </submittedName>
</protein>
<name>B9WFH7_CANDC</name>
<dbReference type="OrthoDB" id="406844at2759"/>
<keyword evidence="1" id="KW-0479">Metal-binding</keyword>
<sequence>MLVEEVPKSTNAKTSTIYFSSSINLTARSLGKSSNTGESISSSNKGRAKVNYNLTQLMNAQTQSNEPSNTGPLKSSQQIQLERLVLKRLVELNQETSIKGFELPKNFVYTGIHSTGGGDNTITSHKSRLGNTPTTKKILAARRNLNSYFEEERNLISVNTILGINYQFVDFTDINDKSISTTTNKRRKLENVKPKIRLCCICGNKSNYSRCSSCGLYYCSVKCNNLHQESRCA</sequence>
<evidence type="ECO:0000256" key="2">
    <source>
        <dbReference type="ARBA" id="ARBA00022771"/>
    </source>
</evidence>
<accession>B9WFH7</accession>
<dbReference type="EMBL" id="FM992691">
    <property type="protein sequence ID" value="CAX41996.1"/>
    <property type="molecule type" value="Genomic_DNA"/>
</dbReference>
<dbReference type="InterPro" id="IPR007529">
    <property type="entry name" value="Znf_HIT"/>
</dbReference>
<dbReference type="GO" id="GO:0006338">
    <property type="term" value="P:chromatin remodeling"/>
    <property type="evidence" value="ECO:0007669"/>
    <property type="project" value="InterPro"/>
</dbReference>
<evidence type="ECO:0000259" key="5">
    <source>
        <dbReference type="PROSITE" id="PS51083"/>
    </source>
</evidence>
<dbReference type="CGD" id="CAL0000159714">
    <property type="gene designation" value="Cd36_41110"/>
</dbReference>
<dbReference type="KEGG" id="cdu:CD36_41110"/>
<evidence type="ECO:0000256" key="1">
    <source>
        <dbReference type="ARBA" id="ARBA00022723"/>
    </source>
</evidence>
<organism evidence="7 8">
    <name type="scientific">Candida dubliniensis (strain CD36 / ATCC MYA-646 / CBS 7987 / NCPF 3949 / NRRL Y-17841)</name>
    <name type="common">Yeast</name>
    <dbReference type="NCBI Taxonomy" id="573826"/>
    <lineage>
        <taxon>Eukaryota</taxon>
        <taxon>Fungi</taxon>
        <taxon>Dikarya</taxon>
        <taxon>Ascomycota</taxon>
        <taxon>Saccharomycotina</taxon>
        <taxon>Pichiomycetes</taxon>
        <taxon>Debaryomycetaceae</taxon>
        <taxon>Candida/Lodderomyces clade</taxon>
        <taxon>Candida</taxon>
    </lineage>
</organism>
<feature type="domain" description="HIT-type" evidence="5">
    <location>
        <begin position="199"/>
        <end position="232"/>
    </location>
</feature>
<keyword evidence="8" id="KW-1185">Reference proteome</keyword>
<dbReference type="RefSeq" id="XP_002419781.1">
    <property type="nucleotide sequence ID" value="XM_002419736.1"/>
</dbReference>
<dbReference type="GeneID" id="8047384"/>
<reference evidence="7 8" key="1">
    <citation type="journal article" date="2009" name="Genome Res.">
        <title>Comparative genomics of the fungal pathogens Candida dubliniensis and Candida albicans.</title>
        <authorList>
            <person name="Jackson A.P."/>
            <person name="Gamble J.A."/>
            <person name="Yeomans T."/>
            <person name="Moran G.P."/>
            <person name="Saunders D."/>
            <person name="Harris D."/>
            <person name="Aslett M."/>
            <person name="Barrell J.F."/>
            <person name="Butler G."/>
            <person name="Citiulo F."/>
            <person name="Coleman D.C."/>
            <person name="de Groot P.W.J."/>
            <person name="Goodwin T.J."/>
            <person name="Quail M.A."/>
            <person name="McQuillan J."/>
            <person name="Munro C.A."/>
            <person name="Pain A."/>
            <person name="Poulter R.T."/>
            <person name="Rajandream M.A."/>
            <person name="Renauld H."/>
            <person name="Spiering M.J."/>
            <person name="Tivey A."/>
            <person name="Gow N.A.R."/>
            <person name="Barrell B."/>
            <person name="Sullivan D.J."/>
            <person name="Berriman M."/>
        </authorList>
    </citation>
    <scope>NUCLEOTIDE SEQUENCE [LARGE SCALE GENOMIC DNA]</scope>
    <source>
        <strain evidence="8">CD36 / ATCC MYA-646 / CBS 7987 / NCPF 3949 / NRRL Y-17841</strain>
    </source>
</reference>